<keyword evidence="1" id="KW-0677">Repeat</keyword>
<dbReference type="Gene3D" id="1.10.260.100">
    <property type="match status" value="1"/>
</dbReference>
<name>A0AAN7LMI3_TRANT</name>
<feature type="domain" description="STI1/HOP DP" evidence="3">
    <location>
        <begin position="138"/>
        <end position="188"/>
    </location>
</feature>
<dbReference type="SUPFAM" id="SSF48452">
    <property type="entry name" value="TPR-like"/>
    <property type="match status" value="2"/>
</dbReference>
<dbReference type="PANTHER" id="PTHR22904:SF533">
    <property type="entry name" value="HSP70-HSP90 ORGANIZING PROTEIN 3"/>
    <property type="match status" value="1"/>
</dbReference>
<dbReference type="EMBL" id="JAXQNO010000011">
    <property type="protein sequence ID" value="KAK4788565.1"/>
    <property type="molecule type" value="Genomic_DNA"/>
</dbReference>
<dbReference type="InterPro" id="IPR019734">
    <property type="entry name" value="TPR_rpt"/>
</dbReference>
<dbReference type="PANTHER" id="PTHR22904">
    <property type="entry name" value="TPR REPEAT CONTAINING PROTEIN"/>
    <property type="match status" value="1"/>
</dbReference>
<sequence length="468" mass="53314">MAEEAKDRGNEAFIAGRYEVAVCHYSDGIELSPDDYILYSSRYAAYAALDLNNLALRDAVKTYNLQPGWPEACSCLAYAHLSLGLLDQAICSFKLGLEISPDNDDLKSGYEDAVSQAKKQVEPLKPHEYGNIFGFSSFWEKLEADPDTAKFASQPDFLMMMREVEDDPFNANKYSADPRLLQAIGVLLNVRFRAAKEPVPESSLAESRSKKVEEKKLQSIEEEPEYEIEVKKNYEATVRNYITEIDLEGNINELQKEKPSSALELALKLLRVPKIDYQKLPARKSKINGKRNIKEEMDNINRRTSIPTLNNKFVGVDSSEFMMHSNEQDKELANYILQVFHSLPMGKKMEMEKEALDERALFEAVRDHHTELLKQNPNNPQAYGDRSGCHIVLRALDEALKDAETCIELDPCFWKGYLRKGQVLYRMKEFGKAVEIYLLGLKRCQDNEELASALGRIIYQFDTDGNSE</sequence>
<keyword evidence="2" id="KW-0802">TPR repeat</keyword>
<evidence type="ECO:0000256" key="2">
    <source>
        <dbReference type="ARBA" id="ARBA00022803"/>
    </source>
</evidence>
<comment type="caution">
    <text evidence="4">The sequence shown here is derived from an EMBL/GenBank/DDBJ whole genome shotgun (WGS) entry which is preliminary data.</text>
</comment>
<reference evidence="4 5" key="1">
    <citation type="journal article" date="2023" name="Hortic Res">
        <title>Pangenome of water caltrop reveals structural variations and asymmetric subgenome divergence after allopolyploidization.</title>
        <authorList>
            <person name="Zhang X."/>
            <person name="Chen Y."/>
            <person name="Wang L."/>
            <person name="Yuan Y."/>
            <person name="Fang M."/>
            <person name="Shi L."/>
            <person name="Lu R."/>
            <person name="Comes H.P."/>
            <person name="Ma Y."/>
            <person name="Chen Y."/>
            <person name="Huang G."/>
            <person name="Zhou Y."/>
            <person name="Zheng Z."/>
            <person name="Qiu Y."/>
        </authorList>
    </citation>
    <scope>NUCLEOTIDE SEQUENCE [LARGE SCALE GENOMIC DNA]</scope>
    <source>
        <strain evidence="4">F231</strain>
    </source>
</reference>
<dbReference type="SMART" id="SM00028">
    <property type="entry name" value="TPR"/>
    <property type="match status" value="4"/>
</dbReference>
<dbReference type="Proteomes" id="UP001346149">
    <property type="component" value="Unassembled WGS sequence"/>
</dbReference>
<evidence type="ECO:0000313" key="5">
    <source>
        <dbReference type="Proteomes" id="UP001346149"/>
    </source>
</evidence>
<dbReference type="InterPro" id="IPR041243">
    <property type="entry name" value="STI1/HOP_DP"/>
</dbReference>
<accession>A0AAN7LMI3</accession>
<dbReference type="GO" id="GO:0051879">
    <property type="term" value="F:Hsp90 protein binding"/>
    <property type="evidence" value="ECO:0007669"/>
    <property type="project" value="TreeGrafter"/>
</dbReference>
<evidence type="ECO:0000259" key="3">
    <source>
        <dbReference type="Pfam" id="PF17830"/>
    </source>
</evidence>
<protein>
    <recommendedName>
        <fullName evidence="3">STI1/HOP DP domain-containing protein</fullName>
    </recommendedName>
</protein>
<organism evidence="4 5">
    <name type="scientific">Trapa natans</name>
    <name type="common">Water chestnut</name>
    <dbReference type="NCBI Taxonomy" id="22666"/>
    <lineage>
        <taxon>Eukaryota</taxon>
        <taxon>Viridiplantae</taxon>
        <taxon>Streptophyta</taxon>
        <taxon>Embryophyta</taxon>
        <taxon>Tracheophyta</taxon>
        <taxon>Spermatophyta</taxon>
        <taxon>Magnoliopsida</taxon>
        <taxon>eudicotyledons</taxon>
        <taxon>Gunneridae</taxon>
        <taxon>Pentapetalae</taxon>
        <taxon>rosids</taxon>
        <taxon>malvids</taxon>
        <taxon>Myrtales</taxon>
        <taxon>Lythraceae</taxon>
        <taxon>Trapa</taxon>
    </lineage>
</organism>
<proteinExistence type="predicted"/>
<evidence type="ECO:0000313" key="4">
    <source>
        <dbReference type="EMBL" id="KAK4788565.1"/>
    </source>
</evidence>
<evidence type="ECO:0000256" key="1">
    <source>
        <dbReference type="ARBA" id="ARBA00022737"/>
    </source>
</evidence>
<gene>
    <name evidence="4" type="ORF">SAY86_019884</name>
</gene>
<keyword evidence="5" id="KW-1185">Reference proteome</keyword>
<dbReference type="AlphaFoldDB" id="A0AAN7LMI3"/>
<dbReference type="Gene3D" id="1.25.40.10">
    <property type="entry name" value="Tetratricopeptide repeat domain"/>
    <property type="match status" value="2"/>
</dbReference>
<dbReference type="Pfam" id="PF17830">
    <property type="entry name" value="STI1-HOP_DP"/>
    <property type="match status" value="1"/>
</dbReference>
<dbReference type="InterPro" id="IPR011990">
    <property type="entry name" value="TPR-like_helical_dom_sf"/>
</dbReference>